<sequence length="46" mass="5120">MTVLAILMTFAFVSSLLMLSAVRTTRNKVTIYSREDQQVLMQAPGS</sequence>
<dbReference type="EMBL" id="CP046620">
    <property type="protein sequence ID" value="QHQ36687.1"/>
    <property type="molecule type" value="Genomic_DNA"/>
</dbReference>
<protein>
    <submittedName>
        <fullName evidence="1">Uncharacterized protein</fullName>
    </submittedName>
</protein>
<organism evidence="1 2">
    <name type="scientific">Algicella marina</name>
    <dbReference type="NCBI Taxonomy" id="2683284"/>
    <lineage>
        <taxon>Bacteria</taxon>
        <taxon>Pseudomonadati</taxon>
        <taxon>Pseudomonadota</taxon>
        <taxon>Alphaproteobacteria</taxon>
        <taxon>Rhodobacterales</taxon>
        <taxon>Paracoccaceae</taxon>
        <taxon>Algicella</taxon>
    </lineage>
</organism>
<dbReference type="AlphaFoldDB" id="A0A6P1T3V3"/>
<accession>A0A6P1T3V3</accession>
<reference evidence="1 2" key="1">
    <citation type="submission" date="2019-12" db="EMBL/GenBank/DDBJ databases">
        <title>Complete genome sequence of Algicella marina strain 9Alg 56(T) isolated from the red alga Tichocarpus crinitus.</title>
        <authorList>
            <person name="Kim S.-G."/>
            <person name="Nedashkovskaya O.I."/>
        </authorList>
    </citation>
    <scope>NUCLEOTIDE SEQUENCE [LARGE SCALE GENOMIC DNA]</scope>
    <source>
        <strain evidence="1 2">9Alg 56</strain>
    </source>
</reference>
<gene>
    <name evidence="1" type="ORF">GO499_16660</name>
</gene>
<name>A0A6P1T3V3_9RHOB</name>
<proteinExistence type="predicted"/>
<dbReference type="KEGG" id="amaq:GO499_16660"/>
<dbReference type="RefSeq" id="WP_161863232.1">
    <property type="nucleotide sequence ID" value="NZ_CP046620.1"/>
</dbReference>
<dbReference type="Proteomes" id="UP000464495">
    <property type="component" value="Chromosome"/>
</dbReference>
<evidence type="ECO:0000313" key="2">
    <source>
        <dbReference type="Proteomes" id="UP000464495"/>
    </source>
</evidence>
<keyword evidence="2" id="KW-1185">Reference proteome</keyword>
<evidence type="ECO:0000313" key="1">
    <source>
        <dbReference type="EMBL" id="QHQ36687.1"/>
    </source>
</evidence>